<gene>
    <name evidence="6" type="ORF">BC751_3006</name>
</gene>
<evidence type="ECO:0000313" key="7">
    <source>
        <dbReference type="Proteomes" id="UP000292209"/>
    </source>
</evidence>
<accession>A0A4Q7PCS9</accession>
<keyword evidence="4" id="KW-0862">Zinc</keyword>
<evidence type="ECO:0000256" key="1">
    <source>
        <dbReference type="ARBA" id="ARBA00001947"/>
    </source>
</evidence>
<comment type="cofactor">
    <cofactor evidence="1">
        <name>Zn(2+)</name>
        <dbReference type="ChEBI" id="CHEBI:29105"/>
    </cofactor>
</comment>
<evidence type="ECO:0000256" key="3">
    <source>
        <dbReference type="ARBA" id="ARBA00022801"/>
    </source>
</evidence>
<organism evidence="6 7">
    <name type="scientific">Cecembia calidifontis</name>
    <dbReference type="NCBI Taxonomy" id="1187080"/>
    <lineage>
        <taxon>Bacteria</taxon>
        <taxon>Pseudomonadati</taxon>
        <taxon>Bacteroidota</taxon>
        <taxon>Cytophagia</taxon>
        <taxon>Cytophagales</taxon>
        <taxon>Cyclobacteriaceae</taxon>
        <taxon>Cecembia</taxon>
    </lineage>
</organism>
<dbReference type="RefSeq" id="WP_130276294.1">
    <property type="nucleotide sequence ID" value="NZ_SGXG01000001.1"/>
</dbReference>
<keyword evidence="7" id="KW-1185">Reference proteome</keyword>
<dbReference type="Proteomes" id="UP000292209">
    <property type="component" value="Unassembled WGS sequence"/>
</dbReference>
<dbReference type="PANTHER" id="PTHR15162:SF7">
    <property type="entry name" value="SUCCINYLGLUTAMATE DESUCCINYLASE"/>
    <property type="match status" value="1"/>
</dbReference>
<dbReference type="Pfam" id="PF24827">
    <property type="entry name" value="AstE_AspA_cat"/>
    <property type="match status" value="1"/>
</dbReference>
<dbReference type="InterPro" id="IPR050178">
    <property type="entry name" value="AspA/AstE_fam"/>
</dbReference>
<dbReference type="InterPro" id="IPR055438">
    <property type="entry name" value="AstE_AspA_cat"/>
</dbReference>
<dbReference type="OrthoDB" id="1523003at2"/>
<keyword evidence="3" id="KW-0378">Hydrolase</keyword>
<name>A0A4Q7PCS9_9BACT</name>
<proteinExistence type="predicted"/>
<evidence type="ECO:0000313" key="6">
    <source>
        <dbReference type="EMBL" id="RZS97400.1"/>
    </source>
</evidence>
<dbReference type="GO" id="GO:0005829">
    <property type="term" value="C:cytosol"/>
    <property type="evidence" value="ECO:0007669"/>
    <property type="project" value="TreeGrafter"/>
</dbReference>
<dbReference type="GO" id="GO:0046872">
    <property type="term" value="F:metal ion binding"/>
    <property type="evidence" value="ECO:0007669"/>
    <property type="project" value="UniProtKB-KW"/>
</dbReference>
<dbReference type="PANTHER" id="PTHR15162">
    <property type="entry name" value="ASPARTOACYLASE"/>
    <property type="match status" value="1"/>
</dbReference>
<protein>
    <submittedName>
        <fullName evidence="6">Succinylglutamate desuccinylase</fullName>
    </submittedName>
</protein>
<evidence type="ECO:0000259" key="5">
    <source>
        <dbReference type="Pfam" id="PF24827"/>
    </source>
</evidence>
<reference evidence="6 7" key="1">
    <citation type="submission" date="2019-02" db="EMBL/GenBank/DDBJ databases">
        <title>Genomic Encyclopedia of Archaeal and Bacterial Type Strains, Phase II (KMG-II): from individual species to whole genera.</title>
        <authorList>
            <person name="Goeker M."/>
        </authorList>
    </citation>
    <scope>NUCLEOTIDE SEQUENCE [LARGE SCALE GENOMIC DNA]</scope>
    <source>
        <strain evidence="6 7">DSM 21411</strain>
    </source>
</reference>
<comment type="caution">
    <text evidence="6">The sequence shown here is derived from an EMBL/GenBank/DDBJ whole genome shotgun (WGS) entry which is preliminary data.</text>
</comment>
<dbReference type="SUPFAM" id="SSF53187">
    <property type="entry name" value="Zn-dependent exopeptidases"/>
    <property type="match status" value="1"/>
</dbReference>
<evidence type="ECO:0000256" key="4">
    <source>
        <dbReference type="ARBA" id="ARBA00022833"/>
    </source>
</evidence>
<dbReference type="Gene3D" id="3.40.630.10">
    <property type="entry name" value="Zn peptidases"/>
    <property type="match status" value="1"/>
</dbReference>
<evidence type="ECO:0000256" key="2">
    <source>
        <dbReference type="ARBA" id="ARBA00022723"/>
    </source>
</evidence>
<dbReference type="EMBL" id="SGXG01000001">
    <property type="protein sequence ID" value="RZS97400.1"/>
    <property type="molecule type" value="Genomic_DNA"/>
</dbReference>
<sequence>MESSLGEKIKIKHTNRLLGYIQGEVSGPSVLFFAGIHGNEPAGVIALQKVMAELQSINSEIKGNIYAILGNLNALNAGRRYLDEDLNRIWTNQRIEQLDKKPKLLDEENEMKDLLNLIQNILQDAKGPVYFIDFHTTSSKSYPFITINDALINRKFAMQYPVPIVLGIEEYLDGPMLSYINQKGYVAIGFEAGQHQDEKSVKHTEAFIYLTLNFTGSIKKKKFPALPQYFNDLKKSSGDLHKVFEIVYLHKIGEWDRFKMHVGFESFQVIRKGMELAIHNNQIVKSPFSGRIFMPLYQSQGSDGFFIIHSIPLFVLKLSGFLRKLKIDNLLTIFPGVSWEEKDKMVLKVDLKTARFLAKPFFHLLGYRVRVQEGDFLRLSNRERVARKKMYRKEKWY</sequence>
<dbReference type="GO" id="GO:0016788">
    <property type="term" value="F:hydrolase activity, acting on ester bonds"/>
    <property type="evidence" value="ECO:0007669"/>
    <property type="project" value="InterPro"/>
</dbReference>
<feature type="domain" description="Succinylglutamate desuccinylase/Aspartoacylase catalytic" evidence="5">
    <location>
        <begin position="27"/>
        <end position="166"/>
    </location>
</feature>
<dbReference type="AlphaFoldDB" id="A0A4Q7PCS9"/>
<keyword evidence="2" id="KW-0479">Metal-binding</keyword>